<feature type="domain" description="Aspartate/ornithine carbamoyltransferase carbamoyl-P binding" evidence="9">
    <location>
        <begin position="5"/>
        <end position="147"/>
    </location>
</feature>
<gene>
    <name evidence="7" type="primary">pyrB</name>
    <name evidence="10" type="ORF">EDC18_106142</name>
</gene>
<keyword evidence="4 7" id="KW-0665">Pyrimidine biosynthesis</keyword>
<feature type="binding site" evidence="7">
    <location>
        <position position="221"/>
    </location>
    <ligand>
        <name>L-aspartate</name>
        <dbReference type="ChEBI" id="CHEBI:29991"/>
    </ligand>
</feature>
<dbReference type="EMBL" id="SMAL01000006">
    <property type="protein sequence ID" value="TCT14344.1"/>
    <property type="molecule type" value="Genomic_DNA"/>
</dbReference>
<dbReference type="PANTHER" id="PTHR45753">
    <property type="entry name" value="ORNITHINE CARBAMOYLTRANSFERASE, MITOCHONDRIAL"/>
    <property type="match status" value="1"/>
</dbReference>
<evidence type="ECO:0000256" key="5">
    <source>
        <dbReference type="ARBA" id="ARBA00043884"/>
    </source>
</evidence>
<reference evidence="10 11" key="1">
    <citation type="submission" date="2019-03" db="EMBL/GenBank/DDBJ databases">
        <title>Genomic Encyclopedia of Type Strains, Phase IV (KMG-IV): sequencing the most valuable type-strain genomes for metagenomic binning, comparative biology and taxonomic classification.</title>
        <authorList>
            <person name="Goeker M."/>
        </authorList>
    </citation>
    <scope>NUCLEOTIDE SEQUENCE [LARGE SCALE GENOMIC DNA]</scope>
    <source>
        <strain evidence="10 11">DSM 24629</strain>
    </source>
</reference>
<evidence type="ECO:0000256" key="1">
    <source>
        <dbReference type="ARBA" id="ARBA00004852"/>
    </source>
</evidence>
<keyword evidence="3 7" id="KW-0808">Transferase</keyword>
<dbReference type="PROSITE" id="PS00097">
    <property type="entry name" value="CARBAMOYLTRANSFERASE"/>
    <property type="match status" value="1"/>
</dbReference>
<evidence type="ECO:0000313" key="11">
    <source>
        <dbReference type="Proteomes" id="UP000294902"/>
    </source>
</evidence>
<dbReference type="AlphaFoldDB" id="A0A4R3MJ94"/>
<proteinExistence type="inferred from homology"/>
<dbReference type="Gene3D" id="3.40.50.1370">
    <property type="entry name" value="Aspartate/ornithine carbamoyltransferase"/>
    <property type="match status" value="2"/>
</dbReference>
<dbReference type="Pfam" id="PF02729">
    <property type="entry name" value="OTCace_N"/>
    <property type="match status" value="1"/>
</dbReference>
<evidence type="ECO:0000256" key="4">
    <source>
        <dbReference type="ARBA" id="ARBA00022975"/>
    </source>
</evidence>
<dbReference type="GO" id="GO:0006207">
    <property type="term" value="P:'de novo' pyrimidine nucleobase biosynthetic process"/>
    <property type="evidence" value="ECO:0007669"/>
    <property type="project" value="InterPro"/>
</dbReference>
<comment type="pathway">
    <text evidence="1 7">Pyrimidine metabolism; UMP biosynthesis via de novo pathway; (S)-dihydroorotate from bicarbonate: step 2/3.</text>
</comment>
<evidence type="ECO:0000259" key="8">
    <source>
        <dbReference type="Pfam" id="PF00185"/>
    </source>
</evidence>
<dbReference type="HAMAP" id="MF_00001">
    <property type="entry name" value="Asp_carb_tr"/>
    <property type="match status" value="1"/>
</dbReference>
<dbReference type="InterPro" id="IPR006132">
    <property type="entry name" value="Asp/Orn_carbamoyltranf_P-bd"/>
</dbReference>
<feature type="binding site" evidence="7">
    <location>
        <position position="167"/>
    </location>
    <ligand>
        <name>L-aspartate</name>
        <dbReference type="ChEBI" id="CHEBI:29991"/>
    </ligand>
</feature>
<evidence type="ECO:0000256" key="6">
    <source>
        <dbReference type="ARBA" id="ARBA00048859"/>
    </source>
</evidence>
<dbReference type="PRINTS" id="PR00101">
    <property type="entry name" value="ATCASE"/>
</dbReference>
<dbReference type="OrthoDB" id="9774690at2"/>
<dbReference type="Pfam" id="PF00185">
    <property type="entry name" value="OTCace"/>
    <property type="match status" value="1"/>
</dbReference>
<dbReference type="InterPro" id="IPR006131">
    <property type="entry name" value="Asp_carbamoyltransf_Asp/Orn-bd"/>
</dbReference>
<dbReference type="GO" id="GO:0006520">
    <property type="term" value="P:amino acid metabolic process"/>
    <property type="evidence" value="ECO:0007669"/>
    <property type="project" value="InterPro"/>
</dbReference>
<dbReference type="GO" id="GO:0004070">
    <property type="term" value="F:aspartate carbamoyltransferase activity"/>
    <property type="evidence" value="ECO:0007669"/>
    <property type="project" value="UniProtKB-UniRule"/>
</dbReference>
<feature type="binding site" evidence="7">
    <location>
        <position position="56"/>
    </location>
    <ligand>
        <name>carbamoyl phosphate</name>
        <dbReference type="ChEBI" id="CHEBI:58228"/>
    </ligand>
</feature>
<comment type="caution">
    <text evidence="10">The sequence shown here is derived from an EMBL/GenBank/DDBJ whole genome shotgun (WGS) entry which is preliminary data.</text>
</comment>
<feature type="binding site" evidence="7">
    <location>
        <position position="134"/>
    </location>
    <ligand>
        <name>carbamoyl phosphate</name>
        <dbReference type="ChEBI" id="CHEBI:58228"/>
    </ligand>
</feature>
<feature type="binding site" evidence="7">
    <location>
        <position position="137"/>
    </location>
    <ligand>
        <name>carbamoyl phosphate</name>
        <dbReference type="ChEBI" id="CHEBI:58228"/>
    </ligand>
</feature>
<dbReference type="SUPFAM" id="SSF53671">
    <property type="entry name" value="Aspartate/ornithine carbamoyltransferase"/>
    <property type="match status" value="1"/>
</dbReference>
<feature type="binding site" evidence="7">
    <location>
        <position position="262"/>
    </location>
    <ligand>
        <name>carbamoyl phosphate</name>
        <dbReference type="ChEBI" id="CHEBI:58228"/>
    </ligand>
</feature>
<evidence type="ECO:0000259" key="9">
    <source>
        <dbReference type="Pfam" id="PF02729"/>
    </source>
</evidence>
<dbReference type="GO" id="GO:0044205">
    <property type="term" value="P:'de novo' UMP biosynthetic process"/>
    <property type="evidence" value="ECO:0007669"/>
    <property type="project" value="UniProtKB-UniRule"/>
</dbReference>
<comment type="function">
    <text evidence="5 7">Catalyzes the condensation of carbamoyl phosphate and aspartate to form carbamoyl aspartate and inorganic phosphate, the committed step in the de novo pyrimidine nucleotide biosynthesis pathway.</text>
</comment>
<feature type="binding site" evidence="7">
    <location>
        <position position="84"/>
    </location>
    <ligand>
        <name>L-aspartate</name>
        <dbReference type="ChEBI" id="CHEBI:29991"/>
    </ligand>
</feature>
<name>A0A4R3MJ94_9FIRM</name>
<dbReference type="InterPro" id="IPR006130">
    <property type="entry name" value="Asp/Orn_carbamoylTrfase"/>
</dbReference>
<comment type="similarity">
    <text evidence="2 7">Belongs to the aspartate/ornithine carbamoyltransferase superfamily. ATCase family.</text>
</comment>
<dbReference type="GO" id="GO:0005829">
    <property type="term" value="C:cytosol"/>
    <property type="evidence" value="ECO:0007669"/>
    <property type="project" value="TreeGrafter"/>
</dbReference>
<evidence type="ECO:0000256" key="3">
    <source>
        <dbReference type="ARBA" id="ARBA00022679"/>
    </source>
</evidence>
<dbReference type="PANTHER" id="PTHR45753:SF6">
    <property type="entry name" value="ASPARTATE CARBAMOYLTRANSFERASE"/>
    <property type="match status" value="1"/>
</dbReference>
<accession>A0A4R3MJ94</accession>
<dbReference type="Proteomes" id="UP000294902">
    <property type="component" value="Unassembled WGS sequence"/>
</dbReference>
<dbReference type="InterPro" id="IPR002082">
    <property type="entry name" value="Asp_carbamoyltransf"/>
</dbReference>
<dbReference type="NCBIfam" id="NF002032">
    <property type="entry name" value="PRK00856.1"/>
    <property type="match status" value="1"/>
</dbReference>
<feature type="domain" description="Aspartate/ornithine carbamoyltransferase Asp/Orn-binding" evidence="8">
    <location>
        <begin position="153"/>
        <end position="298"/>
    </location>
</feature>
<feature type="binding site" evidence="7">
    <location>
        <position position="57"/>
    </location>
    <ligand>
        <name>carbamoyl phosphate</name>
        <dbReference type="ChEBI" id="CHEBI:58228"/>
    </ligand>
</feature>
<evidence type="ECO:0000313" key="10">
    <source>
        <dbReference type="EMBL" id="TCT14344.1"/>
    </source>
</evidence>
<dbReference type="NCBIfam" id="TIGR00670">
    <property type="entry name" value="asp_carb_tr"/>
    <property type="match status" value="1"/>
</dbReference>
<dbReference type="InterPro" id="IPR036901">
    <property type="entry name" value="Asp/Orn_carbamoylTrfase_sf"/>
</dbReference>
<dbReference type="GO" id="GO:0016597">
    <property type="term" value="F:amino acid binding"/>
    <property type="evidence" value="ECO:0007669"/>
    <property type="project" value="InterPro"/>
</dbReference>
<dbReference type="UniPathway" id="UPA00070">
    <property type="reaction ID" value="UER00116"/>
</dbReference>
<evidence type="ECO:0000256" key="2">
    <source>
        <dbReference type="ARBA" id="ARBA00008896"/>
    </source>
</evidence>
<dbReference type="EC" id="2.1.3.2" evidence="7"/>
<protein>
    <recommendedName>
        <fullName evidence="7">Aspartate carbamoyltransferase</fullName>
        <ecNumber evidence="7">2.1.3.2</ecNumber>
    </recommendedName>
    <alternativeName>
        <fullName evidence="7">Aspartate transcarbamylase</fullName>
        <shortName evidence="7">ATCase</shortName>
    </alternativeName>
</protein>
<organism evidence="10 11">
    <name type="scientific">Natranaerovirga pectinivora</name>
    <dbReference type="NCBI Taxonomy" id="682400"/>
    <lineage>
        <taxon>Bacteria</taxon>
        <taxon>Bacillati</taxon>
        <taxon>Bacillota</taxon>
        <taxon>Clostridia</taxon>
        <taxon>Lachnospirales</taxon>
        <taxon>Natranaerovirgaceae</taxon>
        <taxon>Natranaerovirga</taxon>
    </lineage>
</organism>
<feature type="binding site" evidence="7">
    <location>
        <position position="263"/>
    </location>
    <ligand>
        <name>carbamoyl phosphate</name>
        <dbReference type="ChEBI" id="CHEBI:58228"/>
    </ligand>
</feature>
<comment type="subunit">
    <text evidence="7">Heterododecamer (2C3:3R2) of six catalytic PyrB chains organized as two trimers (C3), and six regulatory PyrI chains organized as three dimers (R2).</text>
</comment>
<feature type="binding site" evidence="7">
    <location>
        <position position="106"/>
    </location>
    <ligand>
        <name>carbamoyl phosphate</name>
        <dbReference type="ChEBI" id="CHEBI:58228"/>
    </ligand>
</feature>
<sequence>MWKHKDLLGIKELTKDELLELMTLAQDMKKRLLNRQIQEHLFYGNMTTLFYENSTRTKHSFTVAGQNVGLMVSDLGLSTSSIKKGESLYDTALTIDQMGTDIIVMRHSSSGAAHYVAENVNASVINAGDGTNEHPTQALLDCMTIMEEKGDFEGLKVCIAGDIINSRVARSNIYALNKLGAKVTLTGPTTLVPKGMASLGAEVNYNIKDAVKDADVVMGLRIQLERQKSGAFPDLREYGNLFGINEEIFAYAKPDAIIMHPGPVNRNVELTSELIDAPYSTINDQVTNGVAIRMAILTKLMEARKQGTSKDIRRII</sequence>
<keyword evidence="11" id="KW-1185">Reference proteome</keyword>
<comment type="catalytic activity">
    <reaction evidence="6 7">
        <text>carbamoyl phosphate + L-aspartate = N-carbamoyl-L-aspartate + phosphate + H(+)</text>
        <dbReference type="Rhea" id="RHEA:20013"/>
        <dbReference type="ChEBI" id="CHEBI:15378"/>
        <dbReference type="ChEBI" id="CHEBI:29991"/>
        <dbReference type="ChEBI" id="CHEBI:32814"/>
        <dbReference type="ChEBI" id="CHEBI:43474"/>
        <dbReference type="ChEBI" id="CHEBI:58228"/>
        <dbReference type="EC" id="2.1.3.2"/>
    </reaction>
</comment>
<evidence type="ECO:0000256" key="7">
    <source>
        <dbReference type="HAMAP-Rule" id="MF_00001"/>
    </source>
</evidence>
<dbReference type="PRINTS" id="PR00100">
    <property type="entry name" value="AOTCASE"/>
</dbReference>